<accession>J3PFJ2</accession>
<sequence>MHAKAIHSSPSTKTIPATALGARTRNINTIMLSLAPELRAEIWHHAIAAYVQDLIDSLPPRFHEYDADTQGYEDLVDCFPILAACREARKLAIRYFQRPRTSDGERPLRYRYIPTWLRRSRRSRKDPVPS</sequence>
<evidence type="ECO:0000313" key="4">
    <source>
        <dbReference type="Proteomes" id="UP000006039"/>
    </source>
</evidence>
<reference evidence="3" key="5">
    <citation type="submission" date="2018-04" db="UniProtKB">
        <authorList>
            <consortium name="EnsemblFungi"/>
        </authorList>
    </citation>
    <scope>IDENTIFICATION</scope>
    <source>
        <strain evidence="3">R3-111a-1</strain>
    </source>
</reference>
<reference evidence="4" key="1">
    <citation type="submission" date="2010-07" db="EMBL/GenBank/DDBJ databases">
        <title>The genome sequence of Gaeumannomyces graminis var. tritici strain R3-111a-1.</title>
        <authorList>
            <consortium name="The Broad Institute Genome Sequencing Platform"/>
            <person name="Ma L.-J."/>
            <person name="Dead R."/>
            <person name="Young S."/>
            <person name="Zeng Q."/>
            <person name="Koehrsen M."/>
            <person name="Alvarado L."/>
            <person name="Berlin A."/>
            <person name="Chapman S.B."/>
            <person name="Chen Z."/>
            <person name="Freedman E."/>
            <person name="Gellesch M."/>
            <person name="Goldberg J."/>
            <person name="Griggs A."/>
            <person name="Gujja S."/>
            <person name="Heilman E.R."/>
            <person name="Heiman D."/>
            <person name="Hepburn T."/>
            <person name="Howarth C."/>
            <person name="Jen D."/>
            <person name="Larson L."/>
            <person name="Mehta T."/>
            <person name="Neiman D."/>
            <person name="Pearson M."/>
            <person name="Roberts A."/>
            <person name="Saif S."/>
            <person name="Shea T."/>
            <person name="Shenoy N."/>
            <person name="Sisk P."/>
            <person name="Stolte C."/>
            <person name="Sykes S."/>
            <person name="Walk T."/>
            <person name="White J."/>
            <person name="Yandava C."/>
            <person name="Haas B."/>
            <person name="Nusbaum C."/>
            <person name="Birren B."/>
        </authorList>
    </citation>
    <scope>NUCLEOTIDE SEQUENCE [LARGE SCALE GENOMIC DNA]</scope>
    <source>
        <strain evidence="4">R3-111a-1</strain>
    </source>
</reference>
<protein>
    <recommendedName>
        <fullName evidence="1">2EXR domain-containing protein</fullName>
    </recommendedName>
</protein>
<evidence type="ECO:0000313" key="2">
    <source>
        <dbReference type="EMBL" id="EJT70094.1"/>
    </source>
</evidence>
<proteinExistence type="predicted"/>
<feature type="domain" description="2EXR" evidence="1">
    <location>
        <begin position="33"/>
        <end position="107"/>
    </location>
</feature>
<evidence type="ECO:0000313" key="3">
    <source>
        <dbReference type="EnsemblFungi" id="EJT70094"/>
    </source>
</evidence>
<dbReference type="RefSeq" id="XP_009228428.1">
    <property type="nucleotide sequence ID" value="XM_009230164.1"/>
</dbReference>
<reference evidence="3" key="4">
    <citation type="journal article" date="2015" name="G3 (Bethesda)">
        <title>Genome sequences of three phytopathogenic species of the Magnaporthaceae family of fungi.</title>
        <authorList>
            <person name="Okagaki L.H."/>
            <person name="Nunes C.C."/>
            <person name="Sailsbery J."/>
            <person name="Clay B."/>
            <person name="Brown D."/>
            <person name="John T."/>
            <person name="Oh Y."/>
            <person name="Young N."/>
            <person name="Fitzgerald M."/>
            <person name="Haas B.J."/>
            <person name="Zeng Q."/>
            <person name="Young S."/>
            <person name="Adiconis X."/>
            <person name="Fan L."/>
            <person name="Levin J.Z."/>
            <person name="Mitchell T.K."/>
            <person name="Okubara P.A."/>
            <person name="Farman M.L."/>
            <person name="Kohn L.M."/>
            <person name="Birren B."/>
            <person name="Ma L.-J."/>
            <person name="Dean R.A."/>
        </authorList>
    </citation>
    <scope>NUCLEOTIDE SEQUENCE</scope>
    <source>
        <strain evidence="3">R3-111a-1</strain>
    </source>
</reference>
<evidence type="ECO:0000259" key="1">
    <source>
        <dbReference type="Pfam" id="PF20150"/>
    </source>
</evidence>
<dbReference type="EMBL" id="GL385402">
    <property type="protein sequence ID" value="EJT70094.1"/>
    <property type="molecule type" value="Genomic_DNA"/>
</dbReference>
<name>J3PFJ2_GAET3</name>
<gene>
    <name evidence="3" type="primary">20352725</name>
    <name evidence="2" type="ORF">GGTG_12267</name>
</gene>
<dbReference type="HOGENOM" id="CLU_1938305_0_0_1"/>
<dbReference type="Proteomes" id="UP000006039">
    <property type="component" value="Unassembled WGS sequence"/>
</dbReference>
<reference evidence="2" key="2">
    <citation type="submission" date="2010-07" db="EMBL/GenBank/DDBJ databases">
        <authorList>
            <consortium name="The Broad Institute Genome Sequencing Platform"/>
            <consortium name="Broad Institute Genome Sequencing Center for Infectious Disease"/>
            <person name="Ma L.-J."/>
            <person name="Dead R."/>
            <person name="Young S."/>
            <person name="Zeng Q."/>
            <person name="Koehrsen M."/>
            <person name="Alvarado L."/>
            <person name="Berlin A."/>
            <person name="Chapman S.B."/>
            <person name="Chen Z."/>
            <person name="Freedman E."/>
            <person name="Gellesch M."/>
            <person name="Goldberg J."/>
            <person name="Griggs A."/>
            <person name="Gujja S."/>
            <person name="Heilman E.R."/>
            <person name="Heiman D."/>
            <person name="Hepburn T."/>
            <person name="Howarth C."/>
            <person name="Jen D."/>
            <person name="Larson L."/>
            <person name="Mehta T."/>
            <person name="Neiman D."/>
            <person name="Pearson M."/>
            <person name="Roberts A."/>
            <person name="Saif S."/>
            <person name="Shea T."/>
            <person name="Shenoy N."/>
            <person name="Sisk P."/>
            <person name="Stolte C."/>
            <person name="Sykes S."/>
            <person name="Walk T."/>
            <person name="White J."/>
            <person name="Yandava C."/>
            <person name="Haas B."/>
            <person name="Nusbaum C."/>
            <person name="Birren B."/>
        </authorList>
    </citation>
    <scope>NUCLEOTIDE SEQUENCE</scope>
    <source>
        <strain evidence="2">R3-111a-1</strain>
    </source>
</reference>
<reference evidence="2" key="3">
    <citation type="submission" date="2010-09" db="EMBL/GenBank/DDBJ databases">
        <title>Annotation of Gaeumannomyces graminis var. tritici R3-111a-1.</title>
        <authorList>
            <consortium name="The Broad Institute Genome Sequencing Platform"/>
            <person name="Ma L.-J."/>
            <person name="Dead R."/>
            <person name="Young S.K."/>
            <person name="Zeng Q."/>
            <person name="Gargeya S."/>
            <person name="Fitzgerald M."/>
            <person name="Haas B."/>
            <person name="Abouelleil A."/>
            <person name="Alvarado L."/>
            <person name="Arachchi H.M."/>
            <person name="Berlin A."/>
            <person name="Brown A."/>
            <person name="Chapman S.B."/>
            <person name="Chen Z."/>
            <person name="Dunbar C."/>
            <person name="Freedman E."/>
            <person name="Gearin G."/>
            <person name="Gellesch M."/>
            <person name="Goldberg J."/>
            <person name="Griggs A."/>
            <person name="Gujja S."/>
            <person name="Heiman D."/>
            <person name="Howarth C."/>
            <person name="Larson L."/>
            <person name="Lui A."/>
            <person name="MacDonald P.J.P."/>
            <person name="Mehta T."/>
            <person name="Montmayeur A."/>
            <person name="Murphy C."/>
            <person name="Neiman D."/>
            <person name="Pearson M."/>
            <person name="Priest M."/>
            <person name="Roberts A."/>
            <person name="Saif S."/>
            <person name="Shea T."/>
            <person name="Shenoy N."/>
            <person name="Sisk P."/>
            <person name="Stolte C."/>
            <person name="Sykes S."/>
            <person name="Yandava C."/>
            <person name="Wortman J."/>
            <person name="Nusbaum C."/>
            <person name="Birren B."/>
        </authorList>
    </citation>
    <scope>NUCLEOTIDE SEQUENCE</scope>
    <source>
        <strain evidence="2">R3-111a-1</strain>
    </source>
</reference>
<dbReference type="EnsemblFungi" id="EJT70094">
    <property type="protein sequence ID" value="EJT70094"/>
    <property type="gene ID" value="GGTG_12267"/>
</dbReference>
<dbReference type="InterPro" id="IPR045518">
    <property type="entry name" value="2EXR"/>
</dbReference>
<dbReference type="AlphaFoldDB" id="J3PFJ2"/>
<organism evidence="2">
    <name type="scientific">Gaeumannomyces tritici (strain R3-111a-1)</name>
    <name type="common">Wheat and barley take-all root rot fungus</name>
    <name type="synonym">Gaeumannomyces graminis var. tritici</name>
    <dbReference type="NCBI Taxonomy" id="644352"/>
    <lineage>
        <taxon>Eukaryota</taxon>
        <taxon>Fungi</taxon>
        <taxon>Dikarya</taxon>
        <taxon>Ascomycota</taxon>
        <taxon>Pezizomycotina</taxon>
        <taxon>Sordariomycetes</taxon>
        <taxon>Sordariomycetidae</taxon>
        <taxon>Magnaporthales</taxon>
        <taxon>Magnaporthaceae</taxon>
        <taxon>Gaeumannomyces</taxon>
    </lineage>
</organism>
<dbReference type="GeneID" id="20352725"/>
<keyword evidence="4" id="KW-1185">Reference proteome</keyword>
<dbReference type="OrthoDB" id="3501032at2759"/>
<dbReference type="VEuPathDB" id="FungiDB:GGTG_12267"/>
<dbReference type="Pfam" id="PF20150">
    <property type="entry name" value="2EXR"/>
    <property type="match status" value="1"/>
</dbReference>